<evidence type="ECO:0000313" key="2">
    <source>
        <dbReference type="EMBL" id="EFG31168.2"/>
    </source>
</evidence>
<dbReference type="Proteomes" id="UP000017813">
    <property type="component" value="Unassembled WGS sequence"/>
</dbReference>
<organism evidence="2 3">
    <name type="scientific">Simonsiella muelleri ATCC 29453</name>
    <dbReference type="NCBI Taxonomy" id="641147"/>
    <lineage>
        <taxon>Bacteria</taxon>
        <taxon>Pseudomonadati</taxon>
        <taxon>Pseudomonadota</taxon>
        <taxon>Betaproteobacteria</taxon>
        <taxon>Neisseriales</taxon>
        <taxon>Neisseriaceae</taxon>
        <taxon>Simonsiella</taxon>
    </lineage>
</organism>
<evidence type="ECO:0000256" key="1">
    <source>
        <dbReference type="SAM" id="MobiDB-lite"/>
    </source>
</evidence>
<evidence type="ECO:0000313" key="3">
    <source>
        <dbReference type="Proteomes" id="UP000017813"/>
    </source>
</evidence>
<accession>V9H8P8</accession>
<dbReference type="AlphaFoldDB" id="V9H8P8"/>
<reference evidence="2 3" key="2">
    <citation type="submission" date="2011-10" db="EMBL/GenBank/DDBJ databases">
        <title>The Genome Sequence of Simonsiella muelleri ATCC 29453.</title>
        <authorList>
            <consortium name="The Broad Institute Genome Sequencing Platform"/>
            <consortium name="The Broad Institute Genome Sequencing Center for Infectious Disease"/>
            <person name="Earl A."/>
            <person name="Ward D."/>
            <person name="Feldgarden M."/>
            <person name="Gevers D."/>
            <person name="Izard J."/>
            <person name="Baranova O.V."/>
            <person name="Blanton J.M."/>
            <person name="Tanner A.C."/>
            <person name="Dewhirst F."/>
            <person name="Young S.K."/>
            <person name="Zeng Q."/>
            <person name="Gargeya S."/>
            <person name="Fitzgerald M."/>
            <person name="Haas B."/>
            <person name="Abouelleil A."/>
            <person name="Alvarado L."/>
            <person name="Arachchi H.M."/>
            <person name="Berlin A."/>
            <person name="Brown A."/>
            <person name="Chapman S.B."/>
            <person name="Chen Z."/>
            <person name="Dunbar C."/>
            <person name="Freedman E."/>
            <person name="Gearin G."/>
            <person name="Goldberg J."/>
            <person name="Griggs A."/>
            <person name="Gujja S."/>
            <person name="Heiman D."/>
            <person name="Howarth C."/>
            <person name="Larson L."/>
            <person name="Lui A."/>
            <person name="MacDonald P.J.P."/>
            <person name="Montmayeur A."/>
            <person name="Murphy C."/>
            <person name="Neiman D."/>
            <person name="Pearson M."/>
            <person name="Priest M."/>
            <person name="Roberts A."/>
            <person name="Saif S."/>
            <person name="Shea T."/>
            <person name="Shenoy N."/>
            <person name="Sisk P."/>
            <person name="Stolte C."/>
            <person name="Sykes S."/>
            <person name="Wortman J."/>
            <person name="Nusbaum C."/>
            <person name="Birren B."/>
        </authorList>
    </citation>
    <scope>NUCLEOTIDE SEQUENCE [LARGE SCALE GENOMIC DNA]</scope>
    <source>
        <strain evidence="2 3">ATCC 29453</strain>
    </source>
</reference>
<dbReference type="STRING" id="641147.HMPREF9021_01000"/>
<feature type="compositionally biased region" description="Polar residues" evidence="1">
    <location>
        <begin position="172"/>
        <end position="182"/>
    </location>
</feature>
<keyword evidence="3" id="KW-1185">Reference proteome</keyword>
<protein>
    <submittedName>
        <fullName evidence="2">Uncharacterized protein</fullName>
    </submittedName>
</protein>
<dbReference type="RefSeq" id="WP_002641978.1">
    <property type="nucleotide sequence ID" value="NZ_CP019448.1"/>
</dbReference>
<proteinExistence type="predicted"/>
<dbReference type="HOGENOM" id="CLU_1179573_0_0_4"/>
<reference evidence="2 3" key="1">
    <citation type="submission" date="2010-03" db="EMBL/GenBank/DDBJ databases">
        <authorList>
            <consortium name="The Broad Institute Genome Sequencing Platform"/>
            <person name="Ward D."/>
            <person name="Earl A."/>
            <person name="Feldgarden M."/>
            <person name="Gevers D."/>
            <person name="Young S."/>
            <person name="Zeng Q."/>
            <person name="Koehrsen M."/>
            <person name="Alvarado L."/>
            <person name="Berlin A.M."/>
            <person name="Borenstein D."/>
            <person name="Chapman S.B."/>
            <person name="Chen Z."/>
            <person name="Engels R."/>
            <person name="Freedman E."/>
            <person name="Gellesch M."/>
            <person name="Goldberg J."/>
            <person name="Griggs A."/>
            <person name="Gujja S."/>
            <person name="Heilman E.R."/>
            <person name="Heiman D.I."/>
            <person name="Hepburn T.A."/>
            <person name="Howarth C."/>
            <person name="Jen D."/>
            <person name="Larson L."/>
            <person name="Mehta T."/>
            <person name="Park D."/>
            <person name="Pearson M."/>
            <person name="Richards J."/>
            <person name="Roberts A."/>
            <person name="Saif S."/>
            <person name="Shea T.D."/>
            <person name="Shenoy N."/>
            <person name="Sisk P."/>
            <person name="Stolte C."/>
            <person name="Sykes S.N."/>
            <person name="Walk T."/>
            <person name="White J."/>
            <person name="Yandava C."/>
            <person name="Izard J."/>
            <person name="Baranova O.V."/>
            <person name="Blanton J.M."/>
            <person name="Tanner A.C."/>
            <person name="Dewhirst F."/>
            <person name="Haas B."/>
            <person name="Nusbaum C."/>
            <person name="Birren B."/>
        </authorList>
    </citation>
    <scope>NUCLEOTIDE SEQUENCE [LARGE SCALE GENOMIC DNA]</scope>
    <source>
        <strain evidence="2 3">ATCC 29453</strain>
    </source>
</reference>
<dbReference type="EMBL" id="ADCY02000032">
    <property type="protein sequence ID" value="EFG31168.2"/>
    <property type="molecule type" value="Genomic_DNA"/>
</dbReference>
<sequence length="235" mass="25848">MTTFAEDIIQEQLDQQLDGDRTVVLANPDDAAYILIVNPDGTTIYEAAAEDENSGMWLFIENMLAPFASDVNSQDVPAMPLISNELQSPQAVAEPVRTESHIAWQIVGGMAVAGLAAVGWSRERDDSQQHDNYDDSENLVTLQPAFPKPHALVTRYSVAKNPTATEPEPTPQADSQIQPEQNTTDLSVTENVLTQFDASNYDASFDANQTDVHYAYSDTTPDLLDDNPALWQHIL</sequence>
<name>V9H8P8_9NEIS</name>
<dbReference type="eggNOG" id="ENOG502ZETS">
    <property type="taxonomic scope" value="Bacteria"/>
</dbReference>
<gene>
    <name evidence="2" type="ORF">HMPREF9021_01000</name>
</gene>
<comment type="caution">
    <text evidence="2">The sequence shown here is derived from an EMBL/GenBank/DDBJ whole genome shotgun (WGS) entry which is preliminary data.</text>
</comment>
<dbReference type="KEGG" id="smur:BWP33_05510"/>
<feature type="region of interest" description="Disordered" evidence="1">
    <location>
        <begin position="161"/>
        <end position="182"/>
    </location>
</feature>